<dbReference type="InterPro" id="IPR005490">
    <property type="entry name" value="LD_TPept_cat_dom"/>
</dbReference>
<reference evidence="9 10" key="1">
    <citation type="submission" date="2024-07" db="EMBL/GenBank/DDBJ databases">
        <title>Marimonas sp.nov., isolated from tidal-flat sediment.</title>
        <authorList>
            <person name="Jayan J.N."/>
            <person name="Lee S.S."/>
        </authorList>
    </citation>
    <scope>NUCLEOTIDE SEQUENCE [LARGE SCALE GENOMIC DNA]</scope>
    <source>
        <strain evidence="9 10">MJW-29</strain>
    </source>
</reference>
<sequence>MTQERFSTVLSRILLALLFAVAVPTGLALAASFQQQLDRAGIGYRVPAEGKAILVNIPAFELIAFENGRPVLRSRVIVGTPWNRTPRVKTYVSAVRFRPTWRPTPSMIASGEYRDRVWPPGERNPLGLAAVRLQPGLLVYLHDTNRRELFQENHRALSHGCIRVERWSELVSFVLDMDLDEVLRLAHGRRTFDAPAPPIQVELGYYTRFIDEAGRVVAYPDVYRLERNSGTDLSGGQETTRVCALDTGDR</sequence>
<gene>
    <name evidence="9" type="ORF">AB2B41_06945</name>
</gene>
<comment type="similarity">
    <text evidence="2">Belongs to the YkuD family.</text>
</comment>
<evidence type="ECO:0000256" key="6">
    <source>
        <dbReference type="ARBA" id="ARBA00023316"/>
    </source>
</evidence>
<evidence type="ECO:0000256" key="4">
    <source>
        <dbReference type="ARBA" id="ARBA00022960"/>
    </source>
</evidence>
<evidence type="ECO:0000259" key="8">
    <source>
        <dbReference type="PROSITE" id="PS52029"/>
    </source>
</evidence>
<evidence type="ECO:0000313" key="10">
    <source>
        <dbReference type="Proteomes" id="UP001556098"/>
    </source>
</evidence>
<dbReference type="PANTHER" id="PTHR41533:SF2">
    <property type="entry name" value="BLR7131 PROTEIN"/>
    <property type="match status" value="1"/>
</dbReference>
<dbReference type="InterPro" id="IPR052905">
    <property type="entry name" value="LD-transpeptidase_YkuD-like"/>
</dbReference>
<proteinExistence type="inferred from homology"/>
<keyword evidence="3" id="KW-0808">Transferase</keyword>
<feature type="active site" description="Proton donor/acceptor" evidence="7">
    <location>
        <position position="142"/>
    </location>
</feature>
<comment type="pathway">
    <text evidence="1 7">Cell wall biogenesis; peptidoglycan biosynthesis.</text>
</comment>
<keyword evidence="4 7" id="KW-0133">Cell shape</keyword>
<keyword evidence="5 7" id="KW-0573">Peptidoglycan synthesis</keyword>
<dbReference type="Pfam" id="PF03734">
    <property type="entry name" value="YkuD"/>
    <property type="match status" value="1"/>
</dbReference>
<dbReference type="CDD" id="cd16913">
    <property type="entry name" value="YkuD_like"/>
    <property type="match status" value="1"/>
</dbReference>
<dbReference type="Gene3D" id="2.40.440.10">
    <property type="entry name" value="L,D-transpeptidase catalytic domain-like"/>
    <property type="match status" value="1"/>
</dbReference>
<dbReference type="RefSeq" id="WP_367877037.1">
    <property type="nucleotide sequence ID" value="NZ_JBFNXX010000004.1"/>
</dbReference>
<organism evidence="9 10">
    <name type="scientific">Sulfitobacter sediminis</name>
    <dbReference type="NCBI Taxonomy" id="3234186"/>
    <lineage>
        <taxon>Bacteria</taxon>
        <taxon>Pseudomonadati</taxon>
        <taxon>Pseudomonadota</taxon>
        <taxon>Alphaproteobacteria</taxon>
        <taxon>Rhodobacterales</taxon>
        <taxon>Roseobacteraceae</taxon>
        <taxon>Sulfitobacter</taxon>
    </lineage>
</organism>
<dbReference type="PROSITE" id="PS52029">
    <property type="entry name" value="LD_TPASE"/>
    <property type="match status" value="1"/>
</dbReference>
<evidence type="ECO:0000256" key="3">
    <source>
        <dbReference type="ARBA" id="ARBA00022679"/>
    </source>
</evidence>
<protein>
    <submittedName>
        <fullName evidence="9">L,D-transpeptidase family protein</fullName>
    </submittedName>
</protein>
<dbReference type="EMBL" id="JBFNXX010000004">
    <property type="protein sequence ID" value="MEW9919333.1"/>
    <property type="molecule type" value="Genomic_DNA"/>
</dbReference>
<feature type="domain" description="L,D-TPase catalytic" evidence="8">
    <location>
        <begin position="51"/>
        <end position="185"/>
    </location>
</feature>
<evidence type="ECO:0000256" key="7">
    <source>
        <dbReference type="PROSITE-ProRule" id="PRU01373"/>
    </source>
</evidence>
<dbReference type="SUPFAM" id="SSF141523">
    <property type="entry name" value="L,D-transpeptidase catalytic domain-like"/>
    <property type="match status" value="1"/>
</dbReference>
<keyword evidence="6 7" id="KW-0961">Cell wall biogenesis/degradation</keyword>
<accession>A0ABV3RMM5</accession>
<feature type="active site" description="Nucleophile" evidence="7">
    <location>
        <position position="161"/>
    </location>
</feature>
<keyword evidence="10" id="KW-1185">Reference proteome</keyword>
<evidence type="ECO:0000256" key="5">
    <source>
        <dbReference type="ARBA" id="ARBA00022984"/>
    </source>
</evidence>
<dbReference type="Proteomes" id="UP001556098">
    <property type="component" value="Unassembled WGS sequence"/>
</dbReference>
<evidence type="ECO:0000256" key="2">
    <source>
        <dbReference type="ARBA" id="ARBA00005992"/>
    </source>
</evidence>
<dbReference type="PANTHER" id="PTHR41533">
    <property type="entry name" value="L,D-TRANSPEPTIDASE HI_1667-RELATED"/>
    <property type="match status" value="1"/>
</dbReference>
<dbReference type="InterPro" id="IPR038063">
    <property type="entry name" value="Transpep_catalytic_dom"/>
</dbReference>
<evidence type="ECO:0000313" key="9">
    <source>
        <dbReference type="EMBL" id="MEW9919333.1"/>
    </source>
</evidence>
<name>A0ABV3RMM5_9RHOB</name>
<comment type="caution">
    <text evidence="9">The sequence shown here is derived from an EMBL/GenBank/DDBJ whole genome shotgun (WGS) entry which is preliminary data.</text>
</comment>
<evidence type="ECO:0000256" key="1">
    <source>
        <dbReference type="ARBA" id="ARBA00004752"/>
    </source>
</evidence>